<dbReference type="EMBL" id="JAQLKE010000085">
    <property type="protein sequence ID" value="MDB7086048.1"/>
    <property type="molecule type" value="Genomic_DNA"/>
</dbReference>
<dbReference type="CDD" id="cd03768">
    <property type="entry name" value="SR_ResInv"/>
    <property type="match status" value="1"/>
</dbReference>
<sequence>MIYGYARISTKEQKLDRQIDSLTKYVDIKNIYSDKLSGKNTNRKNYQKLKELVVAGDIVYIHALDRLSRNKRDTIREFNYFKEKGVILRILNMPTTLIELDGQQWVIEMINNIILEVLSSVAEQERITTLERQREGIESAKKRGVKFGRPDVKDKVDKVITLVNNGSNVTNACHEVGIGKRTYYNYINLYNKK</sequence>
<accession>A0AB35IST6</accession>
<dbReference type="InterPro" id="IPR036162">
    <property type="entry name" value="Resolvase-like_N_sf"/>
</dbReference>
<dbReference type="RefSeq" id="WP_195992752.1">
    <property type="nucleotide sequence ID" value="NZ_JADPBJ010000037.1"/>
</dbReference>
<dbReference type="SUPFAM" id="SSF53041">
    <property type="entry name" value="Resolvase-like"/>
    <property type="match status" value="1"/>
</dbReference>
<dbReference type="GO" id="GO:0000150">
    <property type="term" value="F:DNA strand exchange activity"/>
    <property type="evidence" value="ECO:0007669"/>
    <property type="project" value="InterPro"/>
</dbReference>
<gene>
    <name evidence="3" type="ORF">PM738_19925</name>
</gene>
<evidence type="ECO:0000256" key="1">
    <source>
        <dbReference type="ARBA" id="ARBA00009913"/>
    </source>
</evidence>
<feature type="domain" description="Resolvase/invertase-type recombinase catalytic" evidence="2">
    <location>
        <begin position="1"/>
        <end position="144"/>
    </location>
</feature>
<comment type="similarity">
    <text evidence="1">Belongs to the site-specific recombinase resolvase family.</text>
</comment>
<dbReference type="Proteomes" id="UP001211987">
    <property type="component" value="Unassembled WGS sequence"/>
</dbReference>
<proteinExistence type="inferred from homology"/>
<protein>
    <submittedName>
        <fullName evidence="3">Recombinase family protein</fullName>
    </submittedName>
</protein>
<dbReference type="AlphaFoldDB" id="A0AB35IST6"/>
<name>A0AB35IST6_9FIRM</name>
<dbReference type="PANTHER" id="PTHR30461:SF26">
    <property type="entry name" value="RESOLVASE HOMOLOG YNEB"/>
    <property type="match status" value="1"/>
</dbReference>
<dbReference type="SMART" id="SM00857">
    <property type="entry name" value="Resolvase"/>
    <property type="match status" value="1"/>
</dbReference>
<dbReference type="Gene3D" id="3.40.50.1390">
    <property type="entry name" value="Resolvase, N-terminal catalytic domain"/>
    <property type="match status" value="1"/>
</dbReference>
<evidence type="ECO:0000313" key="4">
    <source>
        <dbReference type="Proteomes" id="UP001211987"/>
    </source>
</evidence>
<dbReference type="GO" id="GO:0003677">
    <property type="term" value="F:DNA binding"/>
    <property type="evidence" value="ECO:0007669"/>
    <property type="project" value="InterPro"/>
</dbReference>
<comment type="caution">
    <text evidence="3">The sequence shown here is derived from an EMBL/GenBank/DDBJ whole genome shotgun (WGS) entry which is preliminary data.</text>
</comment>
<dbReference type="InterPro" id="IPR006119">
    <property type="entry name" value="Resolv_N"/>
</dbReference>
<dbReference type="PROSITE" id="PS51736">
    <property type="entry name" value="RECOMBINASES_3"/>
    <property type="match status" value="1"/>
</dbReference>
<evidence type="ECO:0000313" key="3">
    <source>
        <dbReference type="EMBL" id="MDB7086048.1"/>
    </source>
</evidence>
<dbReference type="InterPro" id="IPR050639">
    <property type="entry name" value="SSR_resolvase"/>
</dbReference>
<evidence type="ECO:0000259" key="2">
    <source>
        <dbReference type="PROSITE" id="PS51736"/>
    </source>
</evidence>
<dbReference type="Pfam" id="PF00239">
    <property type="entry name" value="Resolvase"/>
    <property type="match status" value="1"/>
</dbReference>
<reference evidence="3" key="1">
    <citation type="submission" date="2023-01" db="EMBL/GenBank/DDBJ databases">
        <title>Human gut microbiome strain richness.</title>
        <authorList>
            <person name="Chen-Liaw A."/>
        </authorList>
    </citation>
    <scope>NUCLEOTIDE SEQUENCE</scope>
    <source>
        <strain evidence="3">1001217st2_G6_1001217B_191108</strain>
    </source>
</reference>
<organism evidence="3 4">
    <name type="scientific">Thomasclavelia ramosa</name>
    <dbReference type="NCBI Taxonomy" id="1547"/>
    <lineage>
        <taxon>Bacteria</taxon>
        <taxon>Bacillati</taxon>
        <taxon>Bacillota</taxon>
        <taxon>Erysipelotrichia</taxon>
        <taxon>Erysipelotrichales</taxon>
        <taxon>Coprobacillaceae</taxon>
        <taxon>Thomasclavelia</taxon>
    </lineage>
</organism>
<dbReference type="PANTHER" id="PTHR30461">
    <property type="entry name" value="DNA-INVERTASE FROM LAMBDOID PROPHAGE"/>
    <property type="match status" value="1"/>
</dbReference>